<dbReference type="PANTHER" id="PTHR47835">
    <property type="entry name" value="HFM1, ATP DEPENDENT DNA HELICASE HOMOLOG"/>
    <property type="match status" value="1"/>
</dbReference>
<dbReference type="PROSITE" id="PS51194">
    <property type="entry name" value="HELICASE_CTER"/>
    <property type="match status" value="1"/>
</dbReference>
<feature type="compositionally biased region" description="Polar residues" evidence="11">
    <location>
        <begin position="1387"/>
        <end position="1397"/>
    </location>
</feature>
<proteinExistence type="inferred from homology"/>
<keyword evidence="5" id="KW-0067">ATP-binding</keyword>
<organism evidence="14 15">
    <name type="scientific">Tilletia horrida</name>
    <dbReference type="NCBI Taxonomy" id="155126"/>
    <lineage>
        <taxon>Eukaryota</taxon>
        <taxon>Fungi</taxon>
        <taxon>Dikarya</taxon>
        <taxon>Basidiomycota</taxon>
        <taxon>Ustilaginomycotina</taxon>
        <taxon>Exobasidiomycetes</taxon>
        <taxon>Tilletiales</taxon>
        <taxon>Tilletiaceae</taxon>
        <taxon>Tilletia</taxon>
    </lineage>
</organism>
<comment type="similarity">
    <text evidence="1">Belongs to the helicase family. SKI2 subfamily.</text>
</comment>
<evidence type="ECO:0000256" key="4">
    <source>
        <dbReference type="ARBA" id="ARBA00022806"/>
    </source>
</evidence>
<feature type="region of interest" description="Disordered" evidence="11">
    <location>
        <begin position="1184"/>
        <end position="1221"/>
    </location>
</feature>
<evidence type="ECO:0000259" key="12">
    <source>
        <dbReference type="PROSITE" id="PS51192"/>
    </source>
</evidence>
<accession>A0AAN6GH78</accession>
<dbReference type="PANTHER" id="PTHR47835:SF3">
    <property type="entry name" value="HELICASE FOR MEIOSIS 1"/>
    <property type="match status" value="1"/>
</dbReference>
<dbReference type="InterPro" id="IPR014001">
    <property type="entry name" value="Helicase_ATP-bd"/>
</dbReference>
<evidence type="ECO:0000256" key="2">
    <source>
        <dbReference type="ARBA" id="ARBA00022741"/>
    </source>
</evidence>
<evidence type="ECO:0000256" key="3">
    <source>
        <dbReference type="ARBA" id="ARBA00022801"/>
    </source>
</evidence>
<evidence type="ECO:0000256" key="7">
    <source>
        <dbReference type="ARBA" id="ARBA00023254"/>
    </source>
</evidence>
<feature type="compositionally biased region" description="Low complexity" evidence="11">
    <location>
        <begin position="1636"/>
        <end position="1659"/>
    </location>
</feature>
<dbReference type="GO" id="GO:0051321">
    <property type="term" value="P:meiotic cell cycle"/>
    <property type="evidence" value="ECO:0007669"/>
    <property type="project" value="UniProtKB-KW"/>
</dbReference>
<dbReference type="Pfam" id="PF00271">
    <property type="entry name" value="Helicase_C"/>
    <property type="match status" value="1"/>
</dbReference>
<dbReference type="Pfam" id="PF02889">
    <property type="entry name" value="Sec63"/>
    <property type="match status" value="1"/>
</dbReference>
<feature type="region of interest" description="Disordered" evidence="11">
    <location>
        <begin position="152"/>
        <end position="274"/>
    </location>
</feature>
<comment type="catalytic activity">
    <reaction evidence="8">
        <text>Couples ATP hydrolysis with the unwinding of duplex DNA by translocating in the 3'-5' direction.</text>
        <dbReference type="EC" id="5.6.2.4"/>
    </reaction>
</comment>
<feature type="domain" description="Helicase ATP-binding" evidence="12">
    <location>
        <begin position="316"/>
        <end position="512"/>
    </location>
</feature>
<feature type="compositionally biased region" description="Polar residues" evidence="11">
    <location>
        <begin position="241"/>
        <end position="271"/>
    </location>
</feature>
<dbReference type="Gene3D" id="1.10.10.10">
    <property type="entry name" value="Winged helix-like DNA-binding domain superfamily/Winged helix DNA-binding domain"/>
    <property type="match status" value="1"/>
</dbReference>
<dbReference type="GO" id="GO:0003676">
    <property type="term" value="F:nucleic acid binding"/>
    <property type="evidence" value="ECO:0007669"/>
    <property type="project" value="InterPro"/>
</dbReference>
<sequence>MDHRILQHAGRHPTGAALPAAPEIRVGSSQRMYAAPSEENHFNDFALPVGSLYSLAAQEDAAAIEQEQAAATSFQRAQPPSRMNRAPFFRPYQPAAGPSSAATAIPPRQQGAPQHFPTYRRPPAPNAMHMAPQPMPAPPPPHIYSQRQQFFSSHPQGLGPFDFSQTSSSPSPAYRARDQQAPLEPITPSQSDEGVFAYDPDMDVSTPGAGSSRQRDALAYSQQYAQQSFQGVSRQPLRPMQQVSDHAPSTAQQGMQATSKQQSAPNKSQAEPRNRHRVQLKPVMALPDMWQTIFKFPVFNAVQSMCFGSSNAIMHGQVFESDRNLVVSAPTGSGKTVVFELAIIRMLQKRSSSAKAVYLAPTKALCSERAKDWSNRLGPLGCDVVEITGDTSFAGLSAAKHARVIVTTPEKWDVSIRLAVSECSILLKTGMATFKSLTRRWSDHDKILSSLALLLIDEVHILHEKERGARLEVIVSRMKNYGQAIRFIALSATVPNLQDVAEWIGRNASVGPNPKADEQGVPTSFADLFKFGDEFRPCRLSKFVYGYPKMKDDFAFTGSLNKHLTGLIKEHAKAKPSIVFVSTRKGTVQAADAVAKEFTALEQRREPLPWAKPTSTLQVQDPKLEELSALGIAFHHAGMELDDRRAVEQAFLSGAIKVLCATTTLATGVNLPAYCVIIRGTKQYATGGWSEISDLDFVQMIGRAGRPQFDSEGVAVVMTENDQKQHYMDLASGNTVIESSLAAELVEHINAELVLRGTSNKRAIERWIEGTFLHVRLLKNPSYYNLDESAASKSSKEVLSCIVERALQQLDQYDLATSSGQDAGELAATDFGDILAKYFLSFKTMMMLLQIPNNTTTKELLDLLTEAEEFKDLFVALCKNEEIRFAPAKVNGVKDKISLLIQAVLAGMSLQECLGSKAGGYSPTLDAFLVFRHAPRIVKAMFDIFLAKQYGQALHHAFNLLRCINGRSWEGKPTVLRQLEGVGEKTYKILSGAGILSVADVAATDPRRIEMLLNRNPPFGDKLVNNAKSFPHFHLDVEQVSHEVKEDGVQIVVKVKAGLTDMGVKVKTTRKESRAAMAMCILTMSSDLILFDFRKMPLKKVTGDKEFKVTCKLQKPSQRITVTAACDDIAGSAVRLELRHGIPASAFPDIPFSATSRQDLEKERALQELEECIDFFDKDGDVHLDSESDESRDIPPAPLRPKATAKALSGPVISRAEDEDEMDALPEKLPNGNYKCLHTCKANCRHLCCREGMERPPQRKKSLKKKQNDADRSEKAGAEQPQTLLDRLRQTSDGPSSSQQPSLQKKNAAAVKLSAARSGSQAMHQEMAGTSSKKVSFKSPAKATNTFSEDDSDELPLQVTRKRKYDVNWTAFNDEDEDDDDLPEIGRSQNSTRTLPTSKKAKRPKVSFSDFIDDEAGEDNRPEHVARGKGKEKASAKAASARRADSASDEEEAGSLVDFIVEDDVDPSIHYSDDDGHLTKPTGLNDEVSRGDLLDRDISGLDDLANLFSDSEHEDDSAAAKRSGEGSLRRGMTSKTFDTFEIDEGVGFDFGPSGDDDPSLFVPDTDADQAAMPNFSSDAPQDGHLGQPKLGAEASPNSGNRGRGWPSYGPRQLPELINEDAALGIRDGPSPPPFRPTRTPATPAERPAAAASAQLSKPSPAVPTVVSGQSAGPCAAQPADAPPQRRAIFADRMLAKWRNARNDAGNGPEGSETSGALPETREMSWNAVLAAGNTEAEGAREEVQMPSHEEIWGDWDFLKQG</sequence>
<feature type="compositionally biased region" description="Basic and acidic residues" evidence="11">
    <location>
        <begin position="1418"/>
        <end position="1435"/>
    </location>
</feature>
<comment type="caution">
    <text evidence="14">The sequence shown here is derived from an EMBL/GenBank/DDBJ whole genome shotgun (WGS) entry which is preliminary data.</text>
</comment>
<feature type="domain" description="Helicase C-terminal" evidence="13">
    <location>
        <begin position="559"/>
        <end position="753"/>
    </location>
</feature>
<evidence type="ECO:0000259" key="13">
    <source>
        <dbReference type="PROSITE" id="PS51194"/>
    </source>
</evidence>
<feature type="compositionally biased region" description="Low complexity" evidence="11">
    <location>
        <begin position="219"/>
        <end position="228"/>
    </location>
</feature>
<feature type="compositionally biased region" description="Basic and acidic residues" evidence="11">
    <location>
        <begin position="1266"/>
        <end position="1277"/>
    </location>
</feature>
<dbReference type="CDD" id="cd18795">
    <property type="entry name" value="SF2_C_Ski2"/>
    <property type="match status" value="1"/>
</dbReference>
<dbReference type="SMART" id="SM00490">
    <property type="entry name" value="HELICc"/>
    <property type="match status" value="1"/>
</dbReference>
<feature type="region of interest" description="Disordered" evidence="11">
    <location>
        <begin position="1700"/>
        <end position="1724"/>
    </location>
</feature>
<gene>
    <name evidence="14" type="primary">HFM1</name>
    <name evidence="14" type="ORF">OC842_001738</name>
</gene>
<dbReference type="Gene3D" id="1.10.3380.10">
    <property type="entry name" value="Sec63 N-terminal domain-like domain"/>
    <property type="match status" value="1"/>
</dbReference>
<dbReference type="SMART" id="SM00487">
    <property type="entry name" value="DEXDc"/>
    <property type="match status" value="1"/>
</dbReference>
<dbReference type="GO" id="GO:0043138">
    <property type="term" value="F:3'-5' DNA helicase activity"/>
    <property type="evidence" value="ECO:0007669"/>
    <property type="project" value="UniProtKB-EC"/>
</dbReference>
<dbReference type="InterPro" id="IPR004179">
    <property type="entry name" value="Sec63-dom"/>
</dbReference>
<evidence type="ECO:0000256" key="9">
    <source>
        <dbReference type="ARBA" id="ARBA00034808"/>
    </source>
</evidence>
<dbReference type="Pfam" id="PF00270">
    <property type="entry name" value="DEAD"/>
    <property type="match status" value="1"/>
</dbReference>
<feature type="region of interest" description="Disordered" evidence="11">
    <location>
        <begin position="1254"/>
        <end position="1490"/>
    </location>
</feature>
<keyword evidence="6" id="KW-0413">Isomerase</keyword>
<feature type="compositionally biased region" description="Basic and acidic residues" evidence="11">
    <location>
        <begin position="1516"/>
        <end position="1528"/>
    </location>
</feature>
<dbReference type="GO" id="GO:0016787">
    <property type="term" value="F:hydrolase activity"/>
    <property type="evidence" value="ECO:0007669"/>
    <property type="project" value="UniProtKB-KW"/>
</dbReference>
<evidence type="ECO:0000256" key="11">
    <source>
        <dbReference type="SAM" id="MobiDB-lite"/>
    </source>
</evidence>
<evidence type="ECO:0000256" key="6">
    <source>
        <dbReference type="ARBA" id="ARBA00023235"/>
    </source>
</evidence>
<feature type="compositionally biased region" description="Low complexity" evidence="11">
    <location>
        <begin position="1671"/>
        <end position="1684"/>
    </location>
</feature>
<evidence type="ECO:0000313" key="14">
    <source>
        <dbReference type="EMBL" id="KAK0537125.1"/>
    </source>
</evidence>
<feature type="compositionally biased region" description="Polar residues" evidence="11">
    <location>
        <begin position="1317"/>
        <end position="1334"/>
    </location>
</feature>
<dbReference type="EC" id="5.6.2.4" evidence="9"/>
<dbReference type="Gene3D" id="3.40.50.300">
    <property type="entry name" value="P-loop containing nucleotide triphosphate hydrolases"/>
    <property type="match status" value="2"/>
</dbReference>
<dbReference type="SUPFAM" id="SSF52540">
    <property type="entry name" value="P-loop containing nucleoside triphosphate hydrolases"/>
    <property type="match status" value="1"/>
</dbReference>
<dbReference type="PROSITE" id="PS51192">
    <property type="entry name" value="HELICASE_ATP_BIND_1"/>
    <property type="match status" value="1"/>
</dbReference>
<dbReference type="InterPro" id="IPR001650">
    <property type="entry name" value="Helicase_C-like"/>
</dbReference>
<dbReference type="SUPFAM" id="SSF158702">
    <property type="entry name" value="Sec63 N-terminal domain-like"/>
    <property type="match status" value="1"/>
</dbReference>
<evidence type="ECO:0000256" key="10">
    <source>
        <dbReference type="ARBA" id="ARBA00048988"/>
    </source>
</evidence>
<dbReference type="EMBL" id="JAPDMQ010000065">
    <property type="protein sequence ID" value="KAK0537125.1"/>
    <property type="molecule type" value="Genomic_DNA"/>
</dbReference>
<keyword evidence="4 14" id="KW-0347">Helicase</keyword>
<evidence type="ECO:0000256" key="8">
    <source>
        <dbReference type="ARBA" id="ARBA00034617"/>
    </source>
</evidence>
<feature type="compositionally biased region" description="Basic and acidic residues" evidence="11">
    <location>
        <begin position="1184"/>
        <end position="1193"/>
    </location>
</feature>
<protein>
    <recommendedName>
        <fullName evidence="9">DNA 3'-5' helicase</fullName>
        <ecNumber evidence="9">5.6.2.4</ecNumber>
    </recommendedName>
</protein>
<dbReference type="Pfam" id="PF23445">
    <property type="entry name" value="WHD_SNRNP200"/>
    <property type="match status" value="1"/>
</dbReference>
<comment type="catalytic activity">
    <reaction evidence="10">
        <text>ATP + H2O = ADP + phosphate + H(+)</text>
        <dbReference type="Rhea" id="RHEA:13065"/>
        <dbReference type="ChEBI" id="CHEBI:15377"/>
        <dbReference type="ChEBI" id="CHEBI:15378"/>
        <dbReference type="ChEBI" id="CHEBI:30616"/>
        <dbReference type="ChEBI" id="CHEBI:43474"/>
        <dbReference type="ChEBI" id="CHEBI:456216"/>
        <dbReference type="EC" id="5.6.2.4"/>
    </reaction>
</comment>
<keyword evidence="3 14" id="KW-0378">Hydrolase</keyword>
<evidence type="ECO:0000313" key="15">
    <source>
        <dbReference type="Proteomes" id="UP001176521"/>
    </source>
</evidence>
<dbReference type="SMART" id="SM00973">
    <property type="entry name" value="Sec63"/>
    <property type="match status" value="1"/>
</dbReference>
<dbReference type="Proteomes" id="UP001176521">
    <property type="component" value="Unassembled WGS sequence"/>
</dbReference>
<name>A0AAN6GH78_9BASI</name>
<dbReference type="InterPro" id="IPR057842">
    <property type="entry name" value="WH_MER3"/>
</dbReference>
<feature type="region of interest" description="Disordered" evidence="11">
    <location>
        <begin position="1509"/>
        <end position="1684"/>
    </location>
</feature>
<dbReference type="InterPro" id="IPR036388">
    <property type="entry name" value="WH-like_DNA-bd_sf"/>
</dbReference>
<keyword evidence="2" id="KW-0547">Nucleotide-binding</keyword>
<dbReference type="InterPro" id="IPR027417">
    <property type="entry name" value="P-loop_NTPase"/>
</dbReference>
<evidence type="ECO:0000256" key="1">
    <source>
        <dbReference type="ARBA" id="ARBA00010140"/>
    </source>
</evidence>
<dbReference type="InterPro" id="IPR011545">
    <property type="entry name" value="DEAD/DEAH_box_helicase_dom"/>
</dbReference>
<feature type="compositionally biased region" description="Acidic residues" evidence="11">
    <location>
        <begin position="1373"/>
        <end position="1383"/>
    </location>
</feature>
<keyword evidence="15" id="KW-1185">Reference proteome</keyword>
<reference evidence="14" key="1">
    <citation type="journal article" date="2023" name="PhytoFront">
        <title>Draft Genome Resources of Seven Strains of Tilletia horrida, Causal Agent of Kernel Smut of Rice.</title>
        <authorList>
            <person name="Khanal S."/>
            <person name="Antony Babu S."/>
            <person name="Zhou X.G."/>
        </authorList>
    </citation>
    <scope>NUCLEOTIDE SEQUENCE</scope>
    <source>
        <strain evidence="14">TX3</strain>
    </source>
</reference>
<dbReference type="InterPro" id="IPR052247">
    <property type="entry name" value="Meiotic_Crossover_Helicase"/>
</dbReference>
<dbReference type="GO" id="GO:0005524">
    <property type="term" value="F:ATP binding"/>
    <property type="evidence" value="ECO:0007669"/>
    <property type="project" value="UniProtKB-KW"/>
</dbReference>
<keyword evidence="7" id="KW-0469">Meiosis</keyword>
<evidence type="ECO:0000256" key="5">
    <source>
        <dbReference type="ARBA" id="ARBA00022840"/>
    </source>
</evidence>